<reference evidence="1 2" key="1">
    <citation type="submission" date="2021-08" db="EMBL/GenBank/DDBJ databases">
        <title>Draft Genome Sequence of Phanerochaete sordida strain YK-624.</title>
        <authorList>
            <person name="Mori T."/>
            <person name="Dohra H."/>
            <person name="Suzuki T."/>
            <person name="Kawagishi H."/>
            <person name="Hirai H."/>
        </authorList>
    </citation>
    <scope>NUCLEOTIDE SEQUENCE [LARGE SCALE GENOMIC DNA]</scope>
    <source>
        <strain evidence="1 2">YK-624</strain>
    </source>
</reference>
<evidence type="ECO:0000313" key="1">
    <source>
        <dbReference type="EMBL" id="GJE93132.1"/>
    </source>
</evidence>
<accession>A0A9P3LGI6</accession>
<dbReference type="AlphaFoldDB" id="A0A9P3LGI6"/>
<organism evidence="1 2">
    <name type="scientific">Phanerochaete sordida</name>
    <dbReference type="NCBI Taxonomy" id="48140"/>
    <lineage>
        <taxon>Eukaryota</taxon>
        <taxon>Fungi</taxon>
        <taxon>Dikarya</taxon>
        <taxon>Basidiomycota</taxon>
        <taxon>Agaricomycotina</taxon>
        <taxon>Agaricomycetes</taxon>
        <taxon>Polyporales</taxon>
        <taxon>Phanerochaetaceae</taxon>
        <taxon>Phanerochaete</taxon>
    </lineage>
</organism>
<name>A0A9P3LGI6_9APHY</name>
<proteinExistence type="predicted"/>
<dbReference type="EMBL" id="BPQB01000030">
    <property type="protein sequence ID" value="GJE93132.1"/>
    <property type="molecule type" value="Genomic_DNA"/>
</dbReference>
<sequence>MCTRRHVCYIYTKCGHAYAMPEQIIECDRTNCIFSPAHPPHCAGASCKKSCWQYRQPTEQYSPQLPEFCPTCIQNGRR</sequence>
<keyword evidence="2" id="KW-1185">Reference proteome</keyword>
<protein>
    <submittedName>
        <fullName evidence="1">Uncharacterized protein</fullName>
    </submittedName>
</protein>
<dbReference type="Proteomes" id="UP000703269">
    <property type="component" value="Unassembled WGS sequence"/>
</dbReference>
<comment type="caution">
    <text evidence="1">The sequence shown here is derived from an EMBL/GenBank/DDBJ whole genome shotgun (WGS) entry which is preliminary data.</text>
</comment>
<dbReference type="OrthoDB" id="2748942at2759"/>
<evidence type="ECO:0000313" key="2">
    <source>
        <dbReference type="Proteomes" id="UP000703269"/>
    </source>
</evidence>
<gene>
    <name evidence="1" type="ORF">PsYK624_092910</name>
</gene>